<dbReference type="Proteomes" id="UP001064489">
    <property type="component" value="Chromosome 2"/>
</dbReference>
<accession>A0AAD5IF62</accession>
<feature type="compositionally biased region" description="Basic and acidic residues" evidence="1">
    <location>
        <begin position="64"/>
        <end position="73"/>
    </location>
</feature>
<proteinExistence type="predicted"/>
<evidence type="ECO:0000313" key="2">
    <source>
        <dbReference type="EMBL" id="KAI9161107.1"/>
    </source>
</evidence>
<dbReference type="AlphaFoldDB" id="A0AAD5IF62"/>
<dbReference type="EMBL" id="JAJSOW010000106">
    <property type="protein sequence ID" value="KAI9161107.1"/>
    <property type="molecule type" value="Genomic_DNA"/>
</dbReference>
<keyword evidence="3" id="KW-1185">Reference proteome</keyword>
<evidence type="ECO:0000256" key="1">
    <source>
        <dbReference type="SAM" id="MobiDB-lite"/>
    </source>
</evidence>
<evidence type="ECO:0000313" key="3">
    <source>
        <dbReference type="Proteomes" id="UP001064489"/>
    </source>
</evidence>
<feature type="compositionally biased region" description="Basic residues" evidence="1">
    <location>
        <begin position="51"/>
        <end position="63"/>
    </location>
</feature>
<feature type="region of interest" description="Disordered" evidence="1">
    <location>
        <begin position="1"/>
        <end position="73"/>
    </location>
</feature>
<protein>
    <submittedName>
        <fullName evidence="2">Uncharacterized protein</fullName>
    </submittedName>
</protein>
<feature type="compositionally biased region" description="Basic residues" evidence="1">
    <location>
        <begin position="1"/>
        <end position="10"/>
    </location>
</feature>
<comment type="caution">
    <text evidence="2">The sequence shown here is derived from an EMBL/GenBank/DDBJ whole genome shotgun (WGS) entry which is preliminary data.</text>
</comment>
<gene>
    <name evidence="2" type="ORF">LWI28_014427</name>
</gene>
<reference evidence="2" key="2">
    <citation type="submission" date="2023-02" db="EMBL/GenBank/DDBJ databases">
        <authorList>
            <person name="Swenson N.G."/>
            <person name="Wegrzyn J.L."/>
            <person name="Mcevoy S.L."/>
        </authorList>
    </citation>
    <scope>NUCLEOTIDE SEQUENCE</scope>
    <source>
        <strain evidence="2">91603</strain>
        <tissue evidence="2">Leaf</tissue>
    </source>
</reference>
<sequence length="212" mass="23394">MGAKLSRHLMSRSSEKQHGTRALVVSSSNNNNDRKSSSTIMEMIKPECLKTKKMKKKKKKKKRVHDEIDPDEKKITKVRKLTLEEWLLASPAPAGMKSADHQQCFGNSSTGGGGGGELYVFKQFSKKVHPSSSSSSDTTKEVVATTSSISKKPPRDEVDQSFSIDDGASANFSSSMCRSNQSGRLKKRVSFKLPDEADIIVFHSPEDKLESN</sequence>
<reference evidence="2" key="1">
    <citation type="journal article" date="2022" name="Plant J.">
        <title>Strategies of tolerance reflected in two North American maple genomes.</title>
        <authorList>
            <person name="McEvoy S.L."/>
            <person name="Sezen U.U."/>
            <person name="Trouern-Trend A."/>
            <person name="McMahon S.M."/>
            <person name="Schaberg P.G."/>
            <person name="Yang J."/>
            <person name="Wegrzyn J.L."/>
            <person name="Swenson N.G."/>
        </authorList>
    </citation>
    <scope>NUCLEOTIDE SEQUENCE</scope>
    <source>
        <strain evidence="2">91603</strain>
    </source>
</reference>
<organism evidence="2 3">
    <name type="scientific">Acer negundo</name>
    <name type="common">Box elder</name>
    <dbReference type="NCBI Taxonomy" id="4023"/>
    <lineage>
        <taxon>Eukaryota</taxon>
        <taxon>Viridiplantae</taxon>
        <taxon>Streptophyta</taxon>
        <taxon>Embryophyta</taxon>
        <taxon>Tracheophyta</taxon>
        <taxon>Spermatophyta</taxon>
        <taxon>Magnoliopsida</taxon>
        <taxon>eudicotyledons</taxon>
        <taxon>Gunneridae</taxon>
        <taxon>Pentapetalae</taxon>
        <taxon>rosids</taxon>
        <taxon>malvids</taxon>
        <taxon>Sapindales</taxon>
        <taxon>Sapindaceae</taxon>
        <taxon>Hippocastanoideae</taxon>
        <taxon>Acereae</taxon>
        <taxon>Acer</taxon>
    </lineage>
</organism>
<name>A0AAD5IF62_ACENE</name>
<feature type="region of interest" description="Disordered" evidence="1">
    <location>
        <begin position="128"/>
        <end position="166"/>
    </location>
</feature>